<dbReference type="GO" id="GO:0000272">
    <property type="term" value="P:polysaccharide catabolic process"/>
    <property type="evidence" value="ECO:0007669"/>
    <property type="project" value="InterPro"/>
</dbReference>
<evidence type="ECO:0000313" key="2">
    <source>
        <dbReference type="Proteomes" id="UP000319817"/>
    </source>
</evidence>
<dbReference type="Pfam" id="PF14717">
    <property type="entry name" value="DUF4465"/>
    <property type="match status" value="3"/>
</dbReference>
<gene>
    <name evidence="1" type="ORF">K239x_09080</name>
</gene>
<name>A0A517NPA8_9BACT</name>
<reference evidence="1 2" key="1">
    <citation type="submission" date="2019-02" db="EMBL/GenBank/DDBJ databases">
        <title>Deep-cultivation of Planctomycetes and their phenomic and genomic characterization uncovers novel biology.</title>
        <authorList>
            <person name="Wiegand S."/>
            <person name="Jogler M."/>
            <person name="Boedeker C."/>
            <person name="Pinto D."/>
            <person name="Vollmers J."/>
            <person name="Rivas-Marin E."/>
            <person name="Kohn T."/>
            <person name="Peeters S.H."/>
            <person name="Heuer A."/>
            <person name="Rast P."/>
            <person name="Oberbeckmann S."/>
            <person name="Bunk B."/>
            <person name="Jeske O."/>
            <person name="Meyerdierks A."/>
            <person name="Storesund J.E."/>
            <person name="Kallscheuer N."/>
            <person name="Luecker S."/>
            <person name="Lage O.M."/>
            <person name="Pohl T."/>
            <person name="Merkel B.J."/>
            <person name="Hornburger P."/>
            <person name="Mueller R.-W."/>
            <person name="Bruemmer F."/>
            <person name="Labrenz M."/>
            <person name="Spormann A.M."/>
            <person name="Op den Camp H."/>
            <person name="Overmann J."/>
            <person name="Amann R."/>
            <person name="Jetten M.S.M."/>
            <person name="Mascher T."/>
            <person name="Medema M.H."/>
            <person name="Devos D.P."/>
            <person name="Kaster A.-K."/>
            <person name="Ovreas L."/>
            <person name="Rohde M."/>
            <person name="Galperin M.Y."/>
            <person name="Jogler C."/>
        </authorList>
    </citation>
    <scope>NUCLEOTIDE SEQUENCE [LARGE SCALE GENOMIC DNA]</scope>
    <source>
        <strain evidence="1 2">K23_9</strain>
    </source>
</reference>
<keyword evidence="2" id="KW-1185">Reference proteome</keyword>
<sequence length="2008" mass="209000">MTPSIKRRTLTKRRLHSETLETRHLLAGPYAPAAGQVGSSAIAHDDVSFVAWASRVEDYTVGSDVEIEFQTQANALGPAQGSSPGIVSLGRGGTLTLAFDAPIRNGLGADFAVFENSFSDTFLELGYVEVSSDGVNFFRFESDSQTPAAVGAFGSVDPTDINNLAGKYRAGFGTPFDLAELVGSSSLLDTTRVTHVRLVDVVGDGSALDASGDVIFDPFATVGSAGLDVDAVGVIHQSLSQTQVAGFEDVGASLAASSSFSGPASGGTTAPGQFGGTTTTGTFVSETLALNNSHNDQFGSWTGFAYSNVSDNTTAGFLNQYGSFAGGGASGSSTFALGFADVNGSSQLPTIRRASTDLRTLQSLAVTNSTYAALSMAQGDQFARKFGGDSGNDPDYLLLTIDGKDAAGTSVGTVEFYLADFRFADNSMDYIVDQWTEVDLTAIAGARSLVFDIDSSDVGAFGVNTPAYFALDDITFAKPVLPIDIADHSVSESDGDAATTVRISRADLDTTQPIVVSLASLDSTIASIPSTVTIAAGQSFVEFSIDVVNDELSGADRTITIEASADGFVTGSEQLTIVEDDALTLSVSLSAASVAEGGTFDLTVSRNSADLSTAQVVQLSDSQANLLDLPESVTIAIGQSTQAITVTAIEDQNDRADQAVTITATADGYVGGQSDLTVNDNDVAAVRIEYLGAGLSESMAPHTIGLEDVGATLSNESSYNGGALPEGFASGGVTFDTVAPDSFGGWAYSNTTDTTTPGFTNQYSAVTGEGAGQSDTYAVGVAFGVPRVMRSPTSNRFESIQITNTTYAALSMQMGDSFAKKFGGEDGSDEDFFVLTITGRDGQLQESGSIEFYLADYRSDDSASDYIVDQWTTVDLTGLPEQTVALEFSLSSSDVGQFGMNTPAYFAVDNLQLASNFAPAISVIRNTEDTSSPLTVTLSSDDHSELVLPTTATIPVGQSSIEVPLEVRDDSLVDGDQTVQLLVEATGFAGSGVALSVADDDAATLTLTALTSEVDEMGGAGRFLVHRNAGDISSELSLTLTADEGNRISFDADVVIPAGSRSIEVPFVAVDNDEMGSDVDVVVEATAAGFAGGQATVKVLNDDFPSAALTLSLDASTLSELDAPRTVAFEDIGAAIADASFYNGADLAGGFSSNGHSFNNSYNSDFGSWGGWSVSKTTDQTTVGFANQYSAVAGGGASQSESYAVASAFSGGTAPSITRDQTESGDTFVSMMVTNTTYAALSMRDGDSFAKQFGGETGDDPDFFLLSIEGVDTDGQSIGTVDFYLADYRFDDNSQDYIVDTWTSVDLSSLADAVELQFSLSSSDVGDFGMNTPAYFAVDQIVVSDTPSDVITATVTRNDRDLSEELVVQIESAHSSAARIPTAVTIPAGSASTTFEILAVDDAVFDGAQQSVISVSTGAHIGDQQSVTITDDETPVLTLSASDSELFESSESTSTQLLIHRNTANLAIPLVVDLSVVGDASSDAVQFPSQVTIPAGARTVVVNISASDNVLAQGDQTVQMSANADGFAAGAVTVSVIDDESTELIVEQTDDSTVVGAPGQSDSLLVRLAAMPASDVVIEVSSGSSKVRLSESQLRFSPETWNVPQTIDVTNRFDFEVEDAFATEIVLSVAAELSDSTFASLETVSVPVAVTDFQPAAVQVIERDSSIRLVDADTQIELDRATLRDGFALTGNDMAQTVTIDRLVQAGGFITVDLAGGDDTVIIRGDRFTSLDGGAGYDRLVIDTEIGHVDLVRLLANRAVGFEEIVVQGTASNEIALDSETILSLADDANSLLVRLASTQRLSVVGQAVALPPQVIDGQFTQSIQIGDAVLNVVSQTPHRNVLDVFDVDQSGQVTPADILAVIERISSGPSTLASLDSVEDFDGHYVDVSGDGLLTPADILEVINYLAEQASSTNPSSLPQGEGFSTDLIAKRQFENVDDVGSVQGSSTFSLSTFSLNAGLGDAQSADAMIVAGTGQTRSEVALEEEMNAEEIASVDLVFAELEMLSK</sequence>
<organism evidence="1 2">
    <name type="scientific">Stieleria marina</name>
    <dbReference type="NCBI Taxonomy" id="1930275"/>
    <lineage>
        <taxon>Bacteria</taxon>
        <taxon>Pseudomonadati</taxon>
        <taxon>Planctomycetota</taxon>
        <taxon>Planctomycetia</taxon>
        <taxon>Pirellulales</taxon>
        <taxon>Pirellulaceae</taxon>
        <taxon>Stieleria</taxon>
    </lineage>
</organism>
<dbReference type="Proteomes" id="UP000319817">
    <property type="component" value="Chromosome"/>
</dbReference>
<proteinExistence type="predicted"/>
<dbReference type="Gene3D" id="2.60.120.1350">
    <property type="entry name" value="Protein of unknown function DUF4465"/>
    <property type="match status" value="3"/>
</dbReference>
<evidence type="ECO:0000313" key="1">
    <source>
        <dbReference type="EMBL" id="QDT08965.1"/>
    </source>
</evidence>
<dbReference type="RefSeq" id="WP_145416424.1">
    <property type="nucleotide sequence ID" value="NZ_CP036526.1"/>
</dbReference>
<protein>
    <recommendedName>
        <fullName evidence="3">Dockerin type I repeat protein</fullName>
    </recommendedName>
</protein>
<dbReference type="PROSITE" id="PS00018">
    <property type="entry name" value="EF_HAND_1"/>
    <property type="match status" value="2"/>
</dbReference>
<dbReference type="InterPro" id="IPR027828">
    <property type="entry name" value="DUF4465"/>
</dbReference>
<accession>A0A517NPA8</accession>
<dbReference type="InterPro" id="IPR018247">
    <property type="entry name" value="EF_Hand_1_Ca_BS"/>
</dbReference>
<dbReference type="EMBL" id="CP036526">
    <property type="protein sequence ID" value="QDT08965.1"/>
    <property type="molecule type" value="Genomic_DNA"/>
</dbReference>
<evidence type="ECO:0008006" key="3">
    <source>
        <dbReference type="Google" id="ProtNLM"/>
    </source>
</evidence>
<dbReference type="GO" id="GO:0004553">
    <property type="term" value="F:hydrolase activity, hydrolyzing O-glycosyl compounds"/>
    <property type="evidence" value="ECO:0007669"/>
    <property type="project" value="InterPro"/>
</dbReference>
<dbReference type="Pfam" id="PF00404">
    <property type="entry name" value="Dockerin_1"/>
    <property type="match status" value="1"/>
</dbReference>
<dbReference type="SUPFAM" id="SSF141072">
    <property type="entry name" value="CalX-like"/>
    <property type="match status" value="4"/>
</dbReference>
<dbReference type="OrthoDB" id="8562952at2"/>
<dbReference type="InterPro" id="IPR038081">
    <property type="entry name" value="CalX-like_sf"/>
</dbReference>
<dbReference type="InterPro" id="IPR002105">
    <property type="entry name" value="Dockerin_1_rpt"/>
</dbReference>